<comment type="caution">
    <text evidence="1">The sequence shown here is derived from an EMBL/GenBank/DDBJ whole genome shotgun (WGS) entry which is preliminary data.</text>
</comment>
<proteinExistence type="predicted"/>
<evidence type="ECO:0000313" key="2">
    <source>
        <dbReference type="Proteomes" id="UP000735302"/>
    </source>
</evidence>
<protein>
    <submittedName>
        <fullName evidence="1">Uncharacterized protein</fullName>
    </submittedName>
</protein>
<dbReference type="Proteomes" id="UP000735302">
    <property type="component" value="Unassembled WGS sequence"/>
</dbReference>
<dbReference type="Gene3D" id="1.25.40.420">
    <property type="match status" value="1"/>
</dbReference>
<keyword evidence="2" id="KW-1185">Reference proteome</keyword>
<name>A0AAV3YNW2_9GAST</name>
<reference evidence="1 2" key="1">
    <citation type="journal article" date="2021" name="Elife">
        <title>Chloroplast acquisition without the gene transfer in kleptoplastic sea slugs, Plakobranchus ocellatus.</title>
        <authorList>
            <person name="Maeda T."/>
            <person name="Takahashi S."/>
            <person name="Yoshida T."/>
            <person name="Shimamura S."/>
            <person name="Takaki Y."/>
            <person name="Nagai Y."/>
            <person name="Toyoda A."/>
            <person name="Suzuki Y."/>
            <person name="Arimoto A."/>
            <person name="Ishii H."/>
            <person name="Satoh N."/>
            <person name="Nishiyama T."/>
            <person name="Hasebe M."/>
            <person name="Maruyama T."/>
            <person name="Minagawa J."/>
            <person name="Obokata J."/>
            <person name="Shigenobu S."/>
        </authorList>
    </citation>
    <scope>NUCLEOTIDE SEQUENCE [LARGE SCALE GENOMIC DNA]</scope>
</reference>
<sequence length="143" mass="16349">MSLTKEGEQDLHKRPIEDDDTTQTVLLKGYKTLTDKMEDQTIESNSRSNHLADLLEATRYLLISGNCLWQTLANDPLVKNNSKCLAIQEKIVQYKTRPDCHQDGCVTAASHRNTSTLRNVVLIHSKNKLFCIDKCGKYFHQKK</sequence>
<organism evidence="1 2">
    <name type="scientific">Plakobranchus ocellatus</name>
    <dbReference type="NCBI Taxonomy" id="259542"/>
    <lineage>
        <taxon>Eukaryota</taxon>
        <taxon>Metazoa</taxon>
        <taxon>Spiralia</taxon>
        <taxon>Lophotrochozoa</taxon>
        <taxon>Mollusca</taxon>
        <taxon>Gastropoda</taxon>
        <taxon>Heterobranchia</taxon>
        <taxon>Euthyneura</taxon>
        <taxon>Panpulmonata</taxon>
        <taxon>Sacoglossa</taxon>
        <taxon>Placobranchoidea</taxon>
        <taxon>Plakobranchidae</taxon>
        <taxon>Plakobranchus</taxon>
    </lineage>
</organism>
<dbReference type="AlphaFoldDB" id="A0AAV3YNW2"/>
<evidence type="ECO:0000313" key="1">
    <source>
        <dbReference type="EMBL" id="GFN84027.1"/>
    </source>
</evidence>
<gene>
    <name evidence="1" type="ORF">PoB_001053300</name>
</gene>
<dbReference type="EMBL" id="BLXT01001274">
    <property type="protein sequence ID" value="GFN84027.1"/>
    <property type="molecule type" value="Genomic_DNA"/>
</dbReference>
<accession>A0AAV3YNW2</accession>